<sequence length="508" mass="56603">MSNVTDNEENLSRGMNDEKEVDTDTKLALLTSLLHPLVFSKNQYLEALSFTSGQVDKAAEQLLLPNENGPSKKRKFESLKGWLGQSSEAGKKNERKKLQAESTIVNRPRVKAMELAIESDRTYASGNATDKDNSLSRVLDGQFHAKADKKRAVPQSAISLSTQSSINAHNLPLTLIASPLTPSMASALYLTMMEESKEWKTNRFYIAGNAAESPHKIGFYMREGGGYGGSGARYFYAGAEQGKAKVYPSLLRDAADIVQKIVNIELSKRQRYPLEWAGEWEANVCGTNRYDGAKSSVGWHADQLTYLGPYTTIASLSLGTARSFRLRETQALDPTFASKQPPRTYEVTLRHNSLCLMNAGCQERFKHTVPAQKAIDVFKPGYDVNEKSIPSDKQISCFSRINITFRFYRKDFHPVPTVGPFGPREGIPMCKCGLCSVLRADQKAKARSRLASAPSLSKPFPIDRDLVDDDMVFFWQCQSPTQTGEENGCGFFRLLDMRKEGRGPCIHY</sequence>
<dbReference type="PANTHER" id="PTHR31212:SF4">
    <property type="entry name" value="ALPHA-KETOGLUTARATE-DEPENDENT DIOXYGENASE ALKB HOMOLOG 3"/>
    <property type="match status" value="1"/>
</dbReference>
<dbReference type="GO" id="GO:0006307">
    <property type="term" value="P:DNA alkylation repair"/>
    <property type="evidence" value="ECO:0007669"/>
    <property type="project" value="InterPro"/>
</dbReference>
<accession>A0AAJ8JY07</accession>
<evidence type="ECO:0000259" key="2">
    <source>
        <dbReference type="PROSITE" id="PS51471"/>
    </source>
</evidence>
<dbReference type="GeneID" id="91089945"/>
<dbReference type="KEGG" id="cdep:91089945"/>
<evidence type="ECO:0000313" key="4">
    <source>
        <dbReference type="Proteomes" id="UP000094043"/>
    </source>
</evidence>
<dbReference type="Gene3D" id="2.60.120.590">
    <property type="entry name" value="Alpha-ketoglutarate-dependent dioxygenase AlkB-like"/>
    <property type="match status" value="1"/>
</dbReference>
<keyword evidence="4" id="KW-1185">Reference proteome</keyword>
<dbReference type="InterPro" id="IPR032854">
    <property type="entry name" value="ALKBH3"/>
</dbReference>
<dbReference type="SUPFAM" id="SSF51197">
    <property type="entry name" value="Clavaminate synthase-like"/>
    <property type="match status" value="1"/>
</dbReference>
<dbReference type="RefSeq" id="XP_066071200.1">
    <property type="nucleotide sequence ID" value="XM_066215103.1"/>
</dbReference>
<dbReference type="Proteomes" id="UP000094043">
    <property type="component" value="Chromosome 7"/>
</dbReference>
<feature type="domain" description="Fe2OG dioxygenase" evidence="2">
    <location>
        <begin position="281"/>
        <end position="409"/>
    </location>
</feature>
<proteinExistence type="predicted"/>
<dbReference type="InterPro" id="IPR005123">
    <property type="entry name" value="Oxoglu/Fe-dep_dioxygenase_dom"/>
</dbReference>
<reference evidence="3" key="1">
    <citation type="submission" date="2016-06" db="EMBL/GenBank/DDBJ databases">
        <authorList>
            <person name="Cuomo C."/>
            <person name="Litvintseva A."/>
            <person name="Heitman J."/>
            <person name="Chen Y."/>
            <person name="Sun S."/>
            <person name="Springer D."/>
            <person name="Dromer F."/>
            <person name="Young S."/>
            <person name="Zeng Q."/>
            <person name="Chapman S."/>
            <person name="Gujja S."/>
            <person name="Saif S."/>
            <person name="Birren B."/>
        </authorList>
    </citation>
    <scope>NUCLEOTIDE SEQUENCE</scope>
    <source>
        <strain evidence="3">CBS 7841</strain>
    </source>
</reference>
<evidence type="ECO:0000256" key="1">
    <source>
        <dbReference type="SAM" id="MobiDB-lite"/>
    </source>
</evidence>
<reference evidence="3" key="2">
    <citation type="journal article" date="2022" name="Elife">
        <title>Obligate sexual reproduction of a homothallic fungus closely related to the Cryptococcus pathogenic species complex.</title>
        <authorList>
            <person name="Passer A.R."/>
            <person name="Clancey S.A."/>
            <person name="Shea T."/>
            <person name="David-Palma M."/>
            <person name="Averette A.F."/>
            <person name="Boekhout T."/>
            <person name="Porcel B.M."/>
            <person name="Nowrousian M."/>
            <person name="Cuomo C.A."/>
            <person name="Sun S."/>
            <person name="Heitman J."/>
            <person name="Coelho M.A."/>
        </authorList>
    </citation>
    <scope>NUCLEOTIDE SEQUENCE</scope>
    <source>
        <strain evidence="3">CBS 7841</strain>
    </source>
</reference>
<organism evidence="3 4">
    <name type="scientific">Cryptococcus depauperatus CBS 7841</name>
    <dbReference type="NCBI Taxonomy" id="1295531"/>
    <lineage>
        <taxon>Eukaryota</taxon>
        <taxon>Fungi</taxon>
        <taxon>Dikarya</taxon>
        <taxon>Basidiomycota</taxon>
        <taxon>Agaricomycotina</taxon>
        <taxon>Tremellomycetes</taxon>
        <taxon>Tremellales</taxon>
        <taxon>Cryptococcaceae</taxon>
        <taxon>Cryptococcus</taxon>
    </lineage>
</organism>
<dbReference type="GO" id="GO:0051213">
    <property type="term" value="F:dioxygenase activity"/>
    <property type="evidence" value="ECO:0007669"/>
    <property type="project" value="InterPro"/>
</dbReference>
<dbReference type="AlphaFoldDB" id="A0AAJ8JY07"/>
<dbReference type="PANTHER" id="PTHR31212">
    <property type="entry name" value="ALPHA-KETOGLUTARATE-DEPENDENT DIOXYGENASE ALKB HOMOLOG 3"/>
    <property type="match status" value="1"/>
</dbReference>
<gene>
    <name evidence="3" type="ORF">L203_105736</name>
</gene>
<dbReference type="PROSITE" id="PS51471">
    <property type="entry name" value="FE2OG_OXY"/>
    <property type="match status" value="1"/>
</dbReference>
<dbReference type="EMBL" id="CP143790">
    <property type="protein sequence ID" value="WVN90500.1"/>
    <property type="molecule type" value="Genomic_DNA"/>
</dbReference>
<dbReference type="InterPro" id="IPR037151">
    <property type="entry name" value="AlkB-like_sf"/>
</dbReference>
<evidence type="ECO:0000313" key="3">
    <source>
        <dbReference type="EMBL" id="WVN90500.1"/>
    </source>
</evidence>
<feature type="region of interest" description="Disordered" evidence="1">
    <location>
        <begin position="1"/>
        <end position="21"/>
    </location>
</feature>
<dbReference type="InterPro" id="IPR027450">
    <property type="entry name" value="AlkB-like"/>
</dbReference>
<dbReference type="Pfam" id="PF13532">
    <property type="entry name" value="2OG-FeII_Oxy_2"/>
    <property type="match status" value="1"/>
</dbReference>
<reference evidence="3" key="3">
    <citation type="submission" date="2024-01" db="EMBL/GenBank/DDBJ databases">
        <authorList>
            <person name="Coelho M.A."/>
            <person name="David-Palma M."/>
            <person name="Shea T."/>
            <person name="Sun S."/>
            <person name="Cuomo C.A."/>
            <person name="Heitman J."/>
        </authorList>
    </citation>
    <scope>NUCLEOTIDE SEQUENCE</scope>
    <source>
        <strain evidence="3">CBS 7841</strain>
    </source>
</reference>
<name>A0AAJ8JY07_9TREE</name>
<protein>
    <recommendedName>
        <fullName evidence="2">Fe2OG dioxygenase domain-containing protein</fullName>
    </recommendedName>
</protein>